<dbReference type="EMBL" id="JANPWB010000012">
    <property type="protein sequence ID" value="KAJ1114517.1"/>
    <property type="molecule type" value="Genomic_DNA"/>
</dbReference>
<protein>
    <recommendedName>
        <fullName evidence="2">Core Histone H2A/H2B/H3 domain-containing protein</fullName>
    </recommendedName>
</protein>
<organism evidence="3 4">
    <name type="scientific">Pleurodeles waltl</name>
    <name type="common">Iberian ribbed newt</name>
    <dbReference type="NCBI Taxonomy" id="8319"/>
    <lineage>
        <taxon>Eukaryota</taxon>
        <taxon>Metazoa</taxon>
        <taxon>Chordata</taxon>
        <taxon>Craniata</taxon>
        <taxon>Vertebrata</taxon>
        <taxon>Euteleostomi</taxon>
        <taxon>Amphibia</taxon>
        <taxon>Batrachia</taxon>
        <taxon>Caudata</taxon>
        <taxon>Salamandroidea</taxon>
        <taxon>Salamandridae</taxon>
        <taxon>Pleurodelinae</taxon>
        <taxon>Pleurodeles</taxon>
    </lineage>
</organism>
<dbReference type="GO" id="GO:0046982">
    <property type="term" value="F:protein heterodimerization activity"/>
    <property type="evidence" value="ECO:0007669"/>
    <property type="project" value="InterPro"/>
</dbReference>
<dbReference type="GO" id="GO:0030527">
    <property type="term" value="F:structural constituent of chromatin"/>
    <property type="evidence" value="ECO:0007669"/>
    <property type="project" value="InterPro"/>
</dbReference>
<dbReference type="SUPFAM" id="SSF47113">
    <property type="entry name" value="Histone-fold"/>
    <property type="match status" value="1"/>
</dbReference>
<accession>A0AAV7NHE4</accession>
<reference evidence="3" key="1">
    <citation type="journal article" date="2022" name="bioRxiv">
        <title>Sequencing and chromosome-scale assembly of the giantPleurodeles waltlgenome.</title>
        <authorList>
            <person name="Brown T."/>
            <person name="Elewa A."/>
            <person name="Iarovenko S."/>
            <person name="Subramanian E."/>
            <person name="Araus A.J."/>
            <person name="Petzold A."/>
            <person name="Susuki M."/>
            <person name="Suzuki K.-i.T."/>
            <person name="Hayashi T."/>
            <person name="Toyoda A."/>
            <person name="Oliveira C."/>
            <person name="Osipova E."/>
            <person name="Leigh N.D."/>
            <person name="Simon A."/>
            <person name="Yun M.H."/>
        </authorList>
    </citation>
    <scope>NUCLEOTIDE SEQUENCE</scope>
    <source>
        <strain evidence="3">20211129_DDA</strain>
        <tissue evidence="3">Liver</tissue>
    </source>
</reference>
<sequence>MRKPDTDKTAAKSYVRWQAKEEAHSTYGSYQADSKSIRGDVPHKQLSTQAACKSTSATGRVMKPHCYRPGTMALCKIRHYQKFNELLIRKLPFQRLVPEIAQDFKTGLCFQSSAVMALQEATRPNQSGSLKTPTGMISTPRLSPLCPWTFSWPIIPVAKEPRGTADRC</sequence>
<evidence type="ECO:0000313" key="3">
    <source>
        <dbReference type="EMBL" id="KAJ1114517.1"/>
    </source>
</evidence>
<proteinExistence type="inferred from homology"/>
<dbReference type="InterPro" id="IPR007125">
    <property type="entry name" value="H2A/H2B/H3"/>
</dbReference>
<keyword evidence="4" id="KW-1185">Reference proteome</keyword>
<feature type="domain" description="Core Histone H2A/H2B/H3" evidence="2">
    <location>
        <begin position="69"/>
        <end position="122"/>
    </location>
</feature>
<dbReference type="Gene3D" id="1.10.20.10">
    <property type="entry name" value="Histone, subunit A"/>
    <property type="match status" value="1"/>
</dbReference>
<dbReference type="GO" id="GO:0003677">
    <property type="term" value="F:DNA binding"/>
    <property type="evidence" value="ECO:0007669"/>
    <property type="project" value="InterPro"/>
</dbReference>
<dbReference type="InterPro" id="IPR009072">
    <property type="entry name" value="Histone-fold"/>
</dbReference>
<gene>
    <name evidence="3" type="ORF">NDU88_002753</name>
</gene>
<dbReference type="Proteomes" id="UP001066276">
    <property type="component" value="Chromosome 8"/>
</dbReference>
<name>A0AAV7NHE4_PLEWA</name>
<comment type="similarity">
    <text evidence="1">Belongs to the histone H3 family.</text>
</comment>
<dbReference type="SMART" id="SM00428">
    <property type="entry name" value="H3"/>
    <property type="match status" value="1"/>
</dbReference>
<evidence type="ECO:0000313" key="4">
    <source>
        <dbReference type="Proteomes" id="UP001066276"/>
    </source>
</evidence>
<dbReference type="AlphaFoldDB" id="A0AAV7NHE4"/>
<dbReference type="GO" id="GO:0000786">
    <property type="term" value="C:nucleosome"/>
    <property type="evidence" value="ECO:0007669"/>
    <property type="project" value="InterPro"/>
</dbReference>
<evidence type="ECO:0000259" key="2">
    <source>
        <dbReference type="Pfam" id="PF00125"/>
    </source>
</evidence>
<comment type="caution">
    <text evidence="3">The sequence shown here is derived from an EMBL/GenBank/DDBJ whole genome shotgun (WGS) entry which is preliminary data.</text>
</comment>
<evidence type="ECO:0000256" key="1">
    <source>
        <dbReference type="ARBA" id="ARBA00010343"/>
    </source>
</evidence>
<dbReference type="PANTHER" id="PTHR11426">
    <property type="entry name" value="HISTONE H3"/>
    <property type="match status" value="1"/>
</dbReference>
<dbReference type="InterPro" id="IPR000164">
    <property type="entry name" value="Histone_H3/CENP-A"/>
</dbReference>
<dbReference type="Pfam" id="PF00125">
    <property type="entry name" value="Histone"/>
    <property type="match status" value="1"/>
</dbReference>
<dbReference type="PRINTS" id="PR00622">
    <property type="entry name" value="HISTONEH3"/>
</dbReference>